<keyword evidence="1" id="KW-0472">Membrane</keyword>
<dbReference type="EMBL" id="JAQSIP010000001">
    <property type="protein sequence ID" value="MDD0837065.1"/>
    <property type="molecule type" value="Genomic_DNA"/>
</dbReference>
<feature type="transmembrane region" description="Helical" evidence="1">
    <location>
        <begin position="61"/>
        <end position="81"/>
    </location>
</feature>
<feature type="transmembrane region" description="Helical" evidence="1">
    <location>
        <begin position="28"/>
        <end position="49"/>
    </location>
</feature>
<proteinExistence type="predicted"/>
<keyword evidence="3" id="KW-1185">Reference proteome</keyword>
<reference evidence="2 3" key="1">
    <citation type="submission" date="2023-02" db="EMBL/GenBank/DDBJ databases">
        <title>Bacterial whole genomic sequence of Curvibacter sp. HBC61.</title>
        <authorList>
            <person name="Le V."/>
            <person name="Ko S.-R."/>
            <person name="Ahn C.-Y."/>
            <person name="Oh H.-M."/>
        </authorList>
    </citation>
    <scope>NUCLEOTIDE SEQUENCE [LARGE SCALE GENOMIC DNA]</scope>
    <source>
        <strain evidence="2 3">HBC61</strain>
    </source>
</reference>
<name>A0ABT5MT33_9BURK</name>
<organism evidence="2 3">
    <name type="scientific">Curvibacter cyanobacteriorum</name>
    <dbReference type="NCBI Taxonomy" id="3026422"/>
    <lineage>
        <taxon>Bacteria</taxon>
        <taxon>Pseudomonadati</taxon>
        <taxon>Pseudomonadota</taxon>
        <taxon>Betaproteobacteria</taxon>
        <taxon>Burkholderiales</taxon>
        <taxon>Comamonadaceae</taxon>
        <taxon>Curvibacter</taxon>
    </lineage>
</organism>
<accession>A0ABT5MT33</accession>
<protein>
    <submittedName>
        <fullName evidence="2">Uncharacterized protein</fullName>
    </submittedName>
</protein>
<keyword evidence="1" id="KW-0812">Transmembrane</keyword>
<evidence type="ECO:0000256" key="1">
    <source>
        <dbReference type="SAM" id="Phobius"/>
    </source>
</evidence>
<keyword evidence="1" id="KW-1133">Transmembrane helix</keyword>
<evidence type="ECO:0000313" key="2">
    <source>
        <dbReference type="EMBL" id="MDD0837065.1"/>
    </source>
</evidence>
<dbReference type="RefSeq" id="WP_273947901.1">
    <property type="nucleotide sequence ID" value="NZ_JAQSIP010000001.1"/>
</dbReference>
<evidence type="ECO:0000313" key="3">
    <source>
        <dbReference type="Proteomes" id="UP001528673"/>
    </source>
</evidence>
<comment type="caution">
    <text evidence="2">The sequence shown here is derived from an EMBL/GenBank/DDBJ whole genome shotgun (WGS) entry which is preliminary data.</text>
</comment>
<dbReference type="Proteomes" id="UP001528673">
    <property type="component" value="Unassembled WGS sequence"/>
</dbReference>
<gene>
    <name evidence="2" type="ORF">PSQ40_00625</name>
</gene>
<sequence>MSKKSKNPKSFERPPEAPLRRPRVNNALLHKGVLCALIGLAVLISPQFIQSPALQQAVGGSSLVGWFSLVLGLAFVGQYAWQRHRAQR</sequence>